<dbReference type="InterPro" id="IPR043502">
    <property type="entry name" value="DNA/RNA_pol_sf"/>
</dbReference>
<proteinExistence type="predicted"/>
<sequence>MMKVECKVRVQDVSKPFKTNRGLRQGDALSCTLFNLALEKVMRDSGINLKGTIYTRSIQVMAYADDIIIIGRTQNEAVEAFTRIKNAAENIGLLINIQKTKYMPAISRIQQNNLEVQHETIEKVGEFCYLGSLVDYKNNTSKETKKKEYAWLPLVFWLGPSTKSEKYVNRE</sequence>
<evidence type="ECO:0000313" key="2">
    <source>
        <dbReference type="EMBL" id="CAG9832840.1"/>
    </source>
</evidence>
<dbReference type="PROSITE" id="PS50878">
    <property type="entry name" value="RT_POL"/>
    <property type="match status" value="1"/>
</dbReference>
<dbReference type="SUPFAM" id="SSF56672">
    <property type="entry name" value="DNA/RNA polymerases"/>
    <property type="match status" value="1"/>
</dbReference>
<gene>
    <name evidence="2" type="ORF">DIABBA_LOCUS6284</name>
</gene>
<dbReference type="InterPro" id="IPR043128">
    <property type="entry name" value="Rev_trsase/Diguanyl_cyclase"/>
</dbReference>
<evidence type="ECO:0000259" key="1">
    <source>
        <dbReference type="PROSITE" id="PS50878"/>
    </source>
</evidence>
<protein>
    <recommendedName>
        <fullName evidence="1">Reverse transcriptase domain-containing protein</fullName>
    </recommendedName>
</protein>
<dbReference type="AlphaFoldDB" id="A0A9N9XBJ5"/>
<dbReference type="GO" id="GO:0071897">
    <property type="term" value="P:DNA biosynthetic process"/>
    <property type="evidence" value="ECO:0007669"/>
    <property type="project" value="UniProtKB-ARBA"/>
</dbReference>
<dbReference type="PANTHER" id="PTHR47027:SF20">
    <property type="entry name" value="REVERSE TRANSCRIPTASE-LIKE PROTEIN WITH RNA-DIRECTED DNA POLYMERASE DOMAIN"/>
    <property type="match status" value="1"/>
</dbReference>
<reference evidence="2" key="1">
    <citation type="submission" date="2022-01" db="EMBL/GenBank/DDBJ databases">
        <authorList>
            <person name="King R."/>
        </authorList>
    </citation>
    <scope>NUCLEOTIDE SEQUENCE</scope>
</reference>
<keyword evidence="3" id="KW-1185">Reference proteome</keyword>
<dbReference type="EMBL" id="OU898279">
    <property type="protein sequence ID" value="CAG9832840.1"/>
    <property type="molecule type" value="Genomic_DNA"/>
</dbReference>
<dbReference type="Proteomes" id="UP001153709">
    <property type="component" value="Chromosome 4"/>
</dbReference>
<accession>A0A9N9XBJ5</accession>
<dbReference type="InterPro" id="IPR000477">
    <property type="entry name" value="RT_dom"/>
</dbReference>
<dbReference type="Gene3D" id="3.30.70.270">
    <property type="match status" value="1"/>
</dbReference>
<organism evidence="2 3">
    <name type="scientific">Diabrotica balteata</name>
    <name type="common">Banded cucumber beetle</name>
    <dbReference type="NCBI Taxonomy" id="107213"/>
    <lineage>
        <taxon>Eukaryota</taxon>
        <taxon>Metazoa</taxon>
        <taxon>Ecdysozoa</taxon>
        <taxon>Arthropoda</taxon>
        <taxon>Hexapoda</taxon>
        <taxon>Insecta</taxon>
        <taxon>Pterygota</taxon>
        <taxon>Neoptera</taxon>
        <taxon>Endopterygota</taxon>
        <taxon>Coleoptera</taxon>
        <taxon>Polyphaga</taxon>
        <taxon>Cucujiformia</taxon>
        <taxon>Chrysomeloidea</taxon>
        <taxon>Chrysomelidae</taxon>
        <taxon>Galerucinae</taxon>
        <taxon>Diabroticina</taxon>
        <taxon>Diabroticites</taxon>
        <taxon>Diabrotica</taxon>
    </lineage>
</organism>
<dbReference type="PANTHER" id="PTHR47027">
    <property type="entry name" value="REVERSE TRANSCRIPTASE DOMAIN-CONTAINING PROTEIN"/>
    <property type="match status" value="1"/>
</dbReference>
<dbReference type="Pfam" id="PF00078">
    <property type="entry name" value="RVT_1"/>
    <property type="match status" value="1"/>
</dbReference>
<name>A0A9N9XBJ5_DIABA</name>
<feature type="domain" description="Reverse transcriptase" evidence="1">
    <location>
        <begin position="1"/>
        <end position="134"/>
    </location>
</feature>
<evidence type="ECO:0000313" key="3">
    <source>
        <dbReference type="Proteomes" id="UP001153709"/>
    </source>
</evidence>
<dbReference type="OrthoDB" id="7978815at2759"/>